<dbReference type="Pfam" id="PF00561">
    <property type="entry name" value="Abhydrolase_1"/>
    <property type="match status" value="1"/>
</dbReference>
<dbReference type="InterPro" id="IPR051601">
    <property type="entry name" value="Serine_prot/Carboxylest_S33"/>
</dbReference>
<dbReference type="Pfam" id="PF08386">
    <property type="entry name" value="Abhydrolase_4"/>
    <property type="match status" value="1"/>
</dbReference>
<comment type="caution">
    <text evidence="7">The sequence shown here is derived from an EMBL/GenBank/DDBJ whole genome shotgun (WGS) entry which is preliminary data.</text>
</comment>
<dbReference type="PANTHER" id="PTHR43248:SF29">
    <property type="entry name" value="TRIPEPTIDYL AMINOPEPTIDASE"/>
    <property type="match status" value="1"/>
</dbReference>
<keyword evidence="2" id="KW-0732">Signal</keyword>
<dbReference type="Proteomes" id="UP000194632">
    <property type="component" value="Unassembled WGS sequence"/>
</dbReference>
<dbReference type="GO" id="GO:0016787">
    <property type="term" value="F:hydrolase activity"/>
    <property type="evidence" value="ECO:0007669"/>
    <property type="project" value="UniProtKB-KW"/>
</dbReference>
<comment type="similarity">
    <text evidence="1">Belongs to the peptidase S33 family.</text>
</comment>
<proteinExistence type="inferred from homology"/>
<dbReference type="Gene3D" id="3.40.50.1820">
    <property type="entry name" value="alpha/beta hydrolase"/>
    <property type="match status" value="1"/>
</dbReference>
<evidence type="ECO:0000313" key="8">
    <source>
        <dbReference type="Proteomes" id="UP000194632"/>
    </source>
</evidence>
<protein>
    <recommendedName>
        <fullName evidence="9">AB hydrolase-1 domain-containing protein</fullName>
    </recommendedName>
</protein>
<gene>
    <name evidence="7" type="ORF">CA982_22015</name>
</gene>
<evidence type="ECO:0000256" key="1">
    <source>
        <dbReference type="ARBA" id="ARBA00010088"/>
    </source>
</evidence>
<feature type="compositionally biased region" description="Low complexity" evidence="4">
    <location>
        <begin position="379"/>
        <end position="388"/>
    </location>
</feature>
<keyword evidence="3" id="KW-0378">Hydrolase</keyword>
<dbReference type="STRING" id="417102.CA982_22015"/>
<evidence type="ECO:0000259" key="6">
    <source>
        <dbReference type="Pfam" id="PF08386"/>
    </source>
</evidence>
<dbReference type="InterPro" id="IPR013595">
    <property type="entry name" value="Pept_S33_TAP-like_C"/>
</dbReference>
<dbReference type="InterPro" id="IPR000073">
    <property type="entry name" value="AB_hydrolase_1"/>
</dbReference>
<feature type="region of interest" description="Disordered" evidence="4">
    <location>
        <begin position="36"/>
        <end position="103"/>
    </location>
</feature>
<organism evidence="7 8">
    <name type="scientific">Gordonia lacunae</name>
    <dbReference type="NCBI Taxonomy" id="417102"/>
    <lineage>
        <taxon>Bacteria</taxon>
        <taxon>Bacillati</taxon>
        <taxon>Actinomycetota</taxon>
        <taxon>Actinomycetes</taxon>
        <taxon>Mycobacteriales</taxon>
        <taxon>Gordoniaceae</taxon>
        <taxon>Gordonia</taxon>
    </lineage>
</organism>
<dbReference type="SUPFAM" id="SSF53474">
    <property type="entry name" value="alpha/beta-Hydrolases"/>
    <property type="match status" value="1"/>
</dbReference>
<keyword evidence="8" id="KW-1185">Reference proteome</keyword>
<feature type="region of interest" description="Disordered" evidence="4">
    <location>
        <begin position="1"/>
        <end position="22"/>
    </location>
</feature>
<evidence type="ECO:0000259" key="5">
    <source>
        <dbReference type="Pfam" id="PF00561"/>
    </source>
</evidence>
<feature type="region of interest" description="Disordered" evidence="4">
    <location>
        <begin position="361"/>
        <end position="400"/>
    </location>
</feature>
<feature type="compositionally biased region" description="Basic and acidic residues" evidence="4">
    <location>
        <begin position="57"/>
        <end position="66"/>
    </location>
</feature>
<feature type="compositionally biased region" description="Basic residues" evidence="4">
    <location>
        <begin position="67"/>
        <end position="82"/>
    </location>
</feature>
<evidence type="ECO:0000256" key="3">
    <source>
        <dbReference type="ARBA" id="ARBA00022801"/>
    </source>
</evidence>
<accession>A0A243Q4Y4</accession>
<name>A0A243Q4Y4_9ACTN</name>
<evidence type="ECO:0000256" key="2">
    <source>
        <dbReference type="ARBA" id="ARBA00022729"/>
    </source>
</evidence>
<feature type="compositionally biased region" description="Basic and acidic residues" evidence="4">
    <location>
        <begin position="88"/>
        <end position="101"/>
    </location>
</feature>
<sequence>MFRCRSRPPTSPPPSRQDRNSLAAIRLADDAGIALDADARSPEPHLLWPSRPMTATRRTDPREPNHHRPRHHRGRPLRRRRAVPGGDTHSRRPDCSSDRRSPMIGTRPMLVALALATVATAAGCSNTSTAHPQPEPISWQRCESALTDAITAIRTDRVSALRCAHLSVPLHYDIPDGPTVDIAISRMPASSKHKRGTLLVNPGGPGLEARTLPVMLTEVAGLADWDIIGVDLRGTGASTHPTCTAISDAAPPTSGQITQPDSEARAFVDTITRANRDCTETDGPLLSSLTPRNAAHDLDRVRAALGVDRVSYYGASWGTELGVAYRTLFPHRLDTMVLDSPMYLGTSPDQQNRDLAQAIGRHPHPEEAPPPADEPPADDGPAAETTPQPDTPPAPPLNLFTPAARTAYTCNVLDPEPDAHAQWAAHVAITSEARLPVSTRLPHPANSEIPGASACSGWPTPGQGIDATDTRRPLLIVGHRSETTTPHVWATQAVGRVGGRLLTIEDGAHGSGLGGSCADYLTAFLADQTPPPTTCTPER</sequence>
<dbReference type="PANTHER" id="PTHR43248">
    <property type="entry name" value="2-SUCCINYL-6-HYDROXY-2,4-CYCLOHEXADIENE-1-CARBOXYLATE SYNTHASE"/>
    <property type="match status" value="1"/>
</dbReference>
<reference evidence="7 8" key="1">
    <citation type="submission" date="2017-05" db="EMBL/GenBank/DDBJ databases">
        <title>Biotechnological potential of actinobacteria isolated from South African environments.</title>
        <authorList>
            <person name="Le Roes-Hill M."/>
            <person name="Prins A."/>
            <person name="Durrell K.A."/>
        </authorList>
    </citation>
    <scope>NUCLEOTIDE SEQUENCE [LARGE SCALE GENOMIC DNA]</scope>
    <source>
        <strain evidence="7">BS2</strain>
    </source>
</reference>
<evidence type="ECO:0000313" key="7">
    <source>
        <dbReference type="EMBL" id="OUC76437.1"/>
    </source>
</evidence>
<evidence type="ECO:0000256" key="4">
    <source>
        <dbReference type="SAM" id="MobiDB-lite"/>
    </source>
</evidence>
<evidence type="ECO:0008006" key="9">
    <source>
        <dbReference type="Google" id="ProtNLM"/>
    </source>
</evidence>
<dbReference type="AlphaFoldDB" id="A0A243Q4Y4"/>
<feature type="domain" description="Peptidase S33 tripeptidyl aminopeptidase-like C-terminal" evidence="6">
    <location>
        <begin position="453"/>
        <end position="532"/>
    </location>
</feature>
<dbReference type="InterPro" id="IPR029058">
    <property type="entry name" value="AB_hydrolase_fold"/>
</dbReference>
<feature type="domain" description="AB hydrolase-1" evidence="5">
    <location>
        <begin position="197"/>
        <end position="360"/>
    </location>
</feature>
<dbReference type="EMBL" id="NGFO01000033">
    <property type="protein sequence ID" value="OUC76437.1"/>
    <property type="molecule type" value="Genomic_DNA"/>
</dbReference>